<reference evidence="1" key="2">
    <citation type="submission" date="2021-04" db="EMBL/GenBank/DDBJ databases">
        <authorList>
            <person name="Podell S."/>
        </authorList>
    </citation>
    <scope>NUCLEOTIDE SEQUENCE</scope>
    <source>
        <strain evidence="1">Hildebrandi</strain>
    </source>
</reference>
<dbReference type="EMBL" id="JAGRRH010000010">
    <property type="protein sequence ID" value="KAG7363711.1"/>
    <property type="molecule type" value="Genomic_DNA"/>
</dbReference>
<name>A0A9K3LMV5_9STRA</name>
<dbReference type="AlphaFoldDB" id="A0A9K3LMV5"/>
<dbReference type="Proteomes" id="UP000693970">
    <property type="component" value="Unassembled WGS sequence"/>
</dbReference>
<comment type="caution">
    <text evidence="1">The sequence shown here is derived from an EMBL/GenBank/DDBJ whole genome shotgun (WGS) entry which is preliminary data.</text>
</comment>
<sequence>MEMEFQHLTELPPGFNSLTSLYTLDTGTVIFNFPVPHLPYLEYLETSVYNIHQFAQTRTVRELDLYCHCDNAPEALVLDLEFSYLSTWTNLATLKIRFRGHPFEYTLPKGSFTTFTKLKILLLSCGERQEFGVYIDELPCLLQLNDLRLFGCMLKSTKPLAHPVTLPNLASISLHNMKGGMELLSVIRAPCLSSISLNDCSTIDDVTFGNLCTNWFPHLKELCNLYARRCSIVNIRPDQFQHLGETNVCSFDLEDNPIFHGLEEIHLYRENKELLPQVCGHLYLRRPLKPRGAARGTTGRSGASRKQYMVF</sequence>
<reference evidence="1" key="1">
    <citation type="journal article" date="2021" name="Sci. Rep.">
        <title>Diploid genomic architecture of Nitzschia inconspicua, an elite biomass production diatom.</title>
        <authorList>
            <person name="Oliver A."/>
            <person name="Podell S."/>
            <person name="Pinowska A."/>
            <person name="Traller J.C."/>
            <person name="Smith S.R."/>
            <person name="McClure R."/>
            <person name="Beliaev A."/>
            <person name="Bohutskyi P."/>
            <person name="Hill E.A."/>
            <person name="Rabines A."/>
            <person name="Zheng H."/>
            <person name="Allen L.Z."/>
            <person name="Kuo A."/>
            <person name="Grigoriev I.V."/>
            <person name="Allen A.E."/>
            <person name="Hazlebeck D."/>
            <person name="Allen E.E."/>
        </authorList>
    </citation>
    <scope>NUCLEOTIDE SEQUENCE</scope>
    <source>
        <strain evidence="1">Hildebrandi</strain>
    </source>
</reference>
<proteinExistence type="predicted"/>
<organism evidence="1 2">
    <name type="scientific">Nitzschia inconspicua</name>
    <dbReference type="NCBI Taxonomy" id="303405"/>
    <lineage>
        <taxon>Eukaryota</taxon>
        <taxon>Sar</taxon>
        <taxon>Stramenopiles</taxon>
        <taxon>Ochrophyta</taxon>
        <taxon>Bacillariophyta</taxon>
        <taxon>Bacillariophyceae</taxon>
        <taxon>Bacillariophycidae</taxon>
        <taxon>Bacillariales</taxon>
        <taxon>Bacillariaceae</taxon>
        <taxon>Nitzschia</taxon>
    </lineage>
</organism>
<evidence type="ECO:0000313" key="1">
    <source>
        <dbReference type="EMBL" id="KAG7363711.1"/>
    </source>
</evidence>
<protein>
    <submittedName>
        <fullName evidence="1">Uncharacterized protein</fullName>
    </submittedName>
</protein>
<accession>A0A9K3LMV5</accession>
<keyword evidence="2" id="KW-1185">Reference proteome</keyword>
<gene>
    <name evidence="1" type="ORF">IV203_027072</name>
</gene>
<evidence type="ECO:0000313" key="2">
    <source>
        <dbReference type="Proteomes" id="UP000693970"/>
    </source>
</evidence>